<dbReference type="AlphaFoldDB" id="A0AAN7H0C0"/>
<feature type="region of interest" description="Disordered" evidence="11">
    <location>
        <begin position="652"/>
        <end position="714"/>
    </location>
</feature>
<evidence type="ECO:0000256" key="11">
    <source>
        <dbReference type="SAM" id="MobiDB-lite"/>
    </source>
</evidence>
<feature type="transmembrane region" description="Helical" evidence="10">
    <location>
        <begin position="146"/>
        <end position="170"/>
    </location>
</feature>
<feature type="transmembrane region" description="Helical" evidence="10">
    <location>
        <begin position="337"/>
        <end position="358"/>
    </location>
</feature>
<evidence type="ECO:0000256" key="5">
    <source>
        <dbReference type="ARBA" id="ARBA00022692"/>
    </source>
</evidence>
<evidence type="ECO:0000313" key="13">
    <source>
        <dbReference type="Proteomes" id="UP001301958"/>
    </source>
</evidence>
<comment type="similarity">
    <text evidence="3 10">Belongs to the PRM1 family.</text>
</comment>
<feature type="transmembrane region" description="Helical" evidence="10">
    <location>
        <begin position="618"/>
        <end position="641"/>
    </location>
</feature>
<keyword evidence="13" id="KW-1185">Reference proteome</keyword>
<evidence type="ECO:0000256" key="6">
    <source>
        <dbReference type="ARBA" id="ARBA00022971"/>
    </source>
</evidence>
<dbReference type="GO" id="GO:0043332">
    <property type="term" value="C:mating projection tip"/>
    <property type="evidence" value="ECO:0007669"/>
    <property type="project" value="UniProtKB-UniRule"/>
</dbReference>
<evidence type="ECO:0000256" key="4">
    <source>
        <dbReference type="ARBA" id="ARBA00022475"/>
    </source>
</evidence>
<evidence type="ECO:0000256" key="2">
    <source>
        <dbReference type="ARBA" id="ARBA00004651"/>
    </source>
</evidence>
<comment type="caution">
    <text evidence="12">The sequence shown here is derived from an EMBL/GenBank/DDBJ whole genome shotgun (WGS) entry which is preliminary data.</text>
</comment>
<proteinExistence type="inferred from homology"/>
<dbReference type="GO" id="GO:0005886">
    <property type="term" value="C:plasma membrane"/>
    <property type="evidence" value="ECO:0007669"/>
    <property type="project" value="UniProtKB-SubCell"/>
</dbReference>
<dbReference type="EMBL" id="MU865323">
    <property type="protein sequence ID" value="KAK4228047.1"/>
    <property type="molecule type" value="Genomic_DNA"/>
</dbReference>
<keyword evidence="6 10" id="KW-0184">Conjugation</keyword>
<evidence type="ECO:0000256" key="9">
    <source>
        <dbReference type="ARBA" id="ARBA00023180"/>
    </source>
</evidence>
<protein>
    <recommendedName>
        <fullName evidence="10">Plasma membrane fusion protein PRM1</fullName>
    </recommendedName>
</protein>
<dbReference type="PANTHER" id="PTHR31030">
    <property type="entry name" value="PLASMA MEMBRANE FUSION PROTEIN PRM1"/>
    <property type="match status" value="1"/>
</dbReference>
<name>A0AAN7H0C0_9PEZI</name>
<comment type="subcellular location">
    <subcellularLocation>
        <location evidence="2 10">Cell membrane</location>
        <topology evidence="2 10">Multi-pass membrane protein</topology>
    </subcellularLocation>
</comment>
<evidence type="ECO:0000313" key="12">
    <source>
        <dbReference type="EMBL" id="KAK4228047.1"/>
    </source>
</evidence>
<dbReference type="InterPro" id="IPR026777">
    <property type="entry name" value="PRM1"/>
</dbReference>
<keyword evidence="7 10" id="KW-1133">Transmembrane helix</keyword>
<evidence type="ECO:0000256" key="1">
    <source>
        <dbReference type="ARBA" id="ARBA00002512"/>
    </source>
</evidence>
<keyword evidence="9" id="KW-0325">Glycoprotein</keyword>
<keyword evidence="8 10" id="KW-0472">Membrane</keyword>
<reference evidence="12" key="2">
    <citation type="submission" date="2023-05" db="EMBL/GenBank/DDBJ databases">
        <authorList>
            <consortium name="Lawrence Berkeley National Laboratory"/>
            <person name="Steindorff A."/>
            <person name="Hensen N."/>
            <person name="Bonometti L."/>
            <person name="Westerberg I."/>
            <person name="Brannstrom I.O."/>
            <person name="Guillou S."/>
            <person name="Cros-Aarteil S."/>
            <person name="Calhoun S."/>
            <person name="Haridas S."/>
            <person name="Kuo A."/>
            <person name="Mondo S."/>
            <person name="Pangilinan J."/>
            <person name="Riley R."/>
            <person name="Labutti K."/>
            <person name="Andreopoulos B."/>
            <person name="Lipzen A."/>
            <person name="Chen C."/>
            <person name="Yanf M."/>
            <person name="Daum C."/>
            <person name="Ng V."/>
            <person name="Clum A."/>
            <person name="Ohm R."/>
            <person name="Martin F."/>
            <person name="Silar P."/>
            <person name="Natvig D."/>
            <person name="Lalanne C."/>
            <person name="Gautier V."/>
            <person name="Ament-Velasquez S.L."/>
            <person name="Kruys A."/>
            <person name="Hutchinson M.I."/>
            <person name="Powell A.J."/>
            <person name="Barry K."/>
            <person name="Miller A.N."/>
            <person name="Grigoriev I.V."/>
            <person name="Debuchy R."/>
            <person name="Gladieux P."/>
            <person name="Thoren M.H."/>
            <person name="Johannesson H."/>
        </authorList>
    </citation>
    <scope>NUCLEOTIDE SEQUENCE</scope>
    <source>
        <strain evidence="12">CBS 990.96</strain>
    </source>
</reference>
<dbReference type="PANTHER" id="PTHR31030:SF1">
    <property type="entry name" value="PLASMA MEMBRANE FUSION PROTEIN PRM1"/>
    <property type="match status" value="1"/>
</dbReference>
<dbReference type="Proteomes" id="UP001301958">
    <property type="component" value="Unassembled WGS sequence"/>
</dbReference>
<accession>A0AAN7H0C0</accession>
<keyword evidence="5 10" id="KW-0812">Transmembrane</keyword>
<sequence>MSYGEKRPRVVPPVPSSLNPHAWDVVDLDTPQNRSAPPLRPHAHTDPSITPYLGLRARLSQLWFNRWTVLLLLILARVLMLSGSLTEDVKEAGDRASSACRKVEDIGSTMASMPHYLSVGVNNLAAERIAAEVGTQSLRMEDILTIVEGIIVFAIDMYFGLMACIVLSLVHTGLDVSVQIIDGAKETIDKQIATVAGQLSENVVDVQKVLDNARNSINNLIGFSGQNIDIPTIDISKQLEGLKGVSVADVLSKELSTLNKTIPNFNQLKNVTQAAVSVPFAFIRERLDKTYSTNQTFLNPSSFPVAEKQALTFCSDNTFLGDFFDSLQGIINKAKTAFLVAIPILAILAIVVMGWLEIRRWHREKQRARVFTEQGYDPMDVVYIASRPMTANAGIRLSSKFSGKKKVLARWFVAYGTSLPALFVLSLAIAGLLSCLFQYFMLQALQKEVPKLTGQVGGFADRIVQSLESVSTDWATVANAKVEQVETEMNDDLFGFIRNATKAVNETLNAIDKGARDEITKELDNTILEKVALDFVACAITRKVESFEKGVKWVQDKLKVSLPRFQNDLFSAGANESISDDSDLQTFLASPSTVSSDEVSSEIQKVIGKVQSGIIQEMLISLALLLVYIIIVLFGAASAGFQMARRDSTRGVGGERYGVKQGGDYETRNPANGFGSFENREEVVNAGNARRSPEVRFNTHARKSSYPEVEESGR</sequence>
<reference evidence="12" key="1">
    <citation type="journal article" date="2023" name="Mol. Phylogenet. Evol.">
        <title>Genome-scale phylogeny and comparative genomics of the fungal order Sordariales.</title>
        <authorList>
            <person name="Hensen N."/>
            <person name="Bonometti L."/>
            <person name="Westerberg I."/>
            <person name="Brannstrom I.O."/>
            <person name="Guillou S."/>
            <person name="Cros-Aarteil S."/>
            <person name="Calhoun S."/>
            <person name="Haridas S."/>
            <person name="Kuo A."/>
            <person name="Mondo S."/>
            <person name="Pangilinan J."/>
            <person name="Riley R."/>
            <person name="LaButti K."/>
            <person name="Andreopoulos B."/>
            <person name="Lipzen A."/>
            <person name="Chen C."/>
            <person name="Yan M."/>
            <person name="Daum C."/>
            <person name="Ng V."/>
            <person name="Clum A."/>
            <person name="Steindorff A."/>
            <person name="Ohm R.A."/>
            <person name="Martin F."/>
            <person name="Silar P."/>
            <person name="Natvig D.O."/>
            <person name="Lalanne C."/>
            <person name="Gautier V."/>
            <person name="Ament-Velasquez S.L."/>
            <person name="Kruys A."/>
            <person name="Hutchinson M.I."/>
            <person name="Powell A.J."/>
            <person name="Barry K."/>
            <person name="Miller A.N."/>
            <person name="Grigoriev I.V."/>
            <person name="Debuchy R."/>
            <person name="Gladieux P."/>
            <person name="Hiltunen Thoren M."/>
            <person name="Johannesson H."/>
        </authorList>
    </citation>
    <scope>NUCLEOTIDE SEQUENCE</scope>
    <source>
        <strain evidence="12">CBS 990.96</strain>
    </source>
</reference>
<comment type="function">
    <text evidence="1 10">Involved in cell fusion during mating by stabilizing the plasma membrane fusion event.</text>
</comment>
<organism evidence="12 13">
    <name type="scientific">Podospora fimiseda</name>
    <dbReference type="NCBI Taxonomy" id="252190"/>
    <lineage>
        <taxon>Eukaryota</taxon>
        <taxon>Fungi</taxon>
        <taxon>Dikarya</taxon>
        <taxon>Ascomycota</taxon>
        <taxon>Pezizomycotina</taxon>
        <taxon>Sordariomycetes</taxon>
        <taxon>Sordariomycetidae</taxon>
        <taxon>Sordariales</taxon>
        <taxon>Podosporaceae</taxon>
        <taxon>Podospora</taxon>
    </lineage>
</organism>
<evidence type="ECO:0000256" key="10">
    <source>
        <dbReference type="RuleBase" id="RU366035"/>
    </source>
</evidence>
<keyword evidence="4 10" id="KW-1003">Cell membrane</keyword>
<dbReference type="GO" id="GO:0032220">
    <property type="term" value="P:plasma membrane fusion involved in cytogamy"/>
    <property type="evidence" value="ECO:0007669"/>
    <property type="project" value="TreeGrafter"/>
</dbReference>
<evidence type="ECO:0000256" key="7">
    <source>
        <dbReference type="ARBA" id="ARBA00022989"/>
    </source>
</evidence>
<evidence type="ECO:0000256" key="3">
    <source>
        <dbReference type="ARBA" id="ARBA00010780"/>
    </source>
</evidence>
<feature type="transmembrane region" description="Helical" evidence="10">
    <location>
        <begin position="412"/>
        <end position="441"/>
    </location>
</feature>
<evidence type="ECO:0000256" key="8">
    <source>
        <dbReference type="ARBA" id="ARBA00023136"/>
    </source>
</evidence>
<comment type="caution">
    <text evidence="10">Lacks conserved residue(s) required for the propagation of feature annotation.</text>
</comment>
<gene>
    <name evidence="12" type="ORF">QBC38DRAFT_167807</name>
</gene>